<dbReference type="STRING" id="35608.A0A2U1LFC0"/>
<dbReference type="CDD" id="cd00132">
    <property type="entry name" value="CRIB"/>
    <property type="match status" value="1"/>
</dbReference>
<protein>
    <submittedName>
        <fullName evidence="6">CRIB domain-containing protein</fullName>
    </submittedName>
</protein>
<dbReference type="EMBL" id="PKPP01009692">
    <property type="protein sequence ID" value="PWA47688.1"/>
    <property type="molecule type" value="Genomic_DNA"/>
</dbReference>
<dbReference type="AlphaFoldDB" id="A0A2U1LFC0"/>
<dbReference type="Pfam" id="PF13499">
    <property type="entry name" value="EF-hand_7"/>
    <property type="match status" value="1"/>
</dbReference>
<proteinExistence type="predicted"/>
<dbReference type="GO" id="GO:0043226">
    <property type="term" value="C:organelle"/>
    <property type="evidence" value="ECO:0007669"/>
    <property type="project" value="UniProtKB-ARBA"/>
</dbReference>
<gene>
    <name evidence="6" type="ORF">CTI12_AA351350</name>
</gene>
<dbReference type="InterPro" id="IPR036936">
    <property type="entry name" value="CRIB_dom_sf"/>
</dbReference>
<organism evidence="6 7">
    <name type="scientific">Artemisia annua</name>
    <name type="common">Sweet wormwood</name>
    <dbReference type="NCBI Taxonomy" id="35608"/>
    <lineage>
        <taxon>Eukaryota</taxon>
        <taxon>Viridiplantae</taxon>
        <taxon>Streptophyta</taxon>
        <taxon>Embryophyta</taxon>
        <taxon>Tracheophyta</taxon>
        <taxon>Spermatophyta</taxon>
        <taxon>Magnoliopsida</taxon>
        <taxon>eudicotyledons</taxon>
        <taxon>Gunneridae</taxon>
        <taxon>Pentapetalae</taxon>
        <taxon>asterids</taxon>
        <taxon>campanulids</taxon>
        <taxon>Asterales</taxon>
        <taxon>Asteraceae</taxon>
        <taxon>Asteroideae</taxon>
        <taxon>Anthemideae</taxon>
        <taxon>Artemisiinae</taxon>
        <taxon>Artemisia</taxon>
    </lineage>
</organism>
<evidence type="ECO:0000313" key="6">
    <source>
        <dbReference type="EMBL" id="PWA47688.1"/>
    </source>
</evidence>
<sequence>MGTKIKGVFKGFKFISNIFVIKEREMEIGYPTDVKHVAHIGWDGSSGSAPAWMNEFKTAPDFAATSIGNSGSAMSTWSSQDFGEAMGRRPSDDILNDLPPVDLPNIPKKQRRKKSKSTCSPKSSSSKSSRAAKAKANTESIYDNIHRKKLFKIRDVEVLSVKYNESRDVERVSDCVVQGQHKSVTRFDNQSSFRSSSNTTSSDSPESSHHHRHKPANTSGVTTPTSVLPSSSSDDYFDLQFDLIQAFRFIDTDNDGKITTQELKTILNRIVRSEPLIQTNVSSELISMLTEIDNNSDGVISLEEFGAVSDAFGPAVGDGELREVLELFDRDGDGKITADELIEVFKSLGGGKETG</sequence>
<feature type="domain" description="CRIB" evidence="4">
    <location>
        <begin position="28"/>
        <end position="41"/>
    </location>
</feature>
<feature type="compositionally biased region" description="Low complexity" evidence="3">
    <location>
        <begin position="218"/>
        <end position="227"/>
    </location>
</feature>
<feature type="domain" description="EF-hand" evidence="5">
    <location>
        <begin position="280"/>
        <end position="315"/>
    </location>
</feature>
<dbReference type="InterPro" id="IPR002048">
    <property type="entry name" value="EF_hand_dom"/>
</dbReference>
<dbReference type="PROSITE" id="PS50222">
    <property type="entry name" value="EF_HAND_2"/>
    <property type="match status" value="3"/>
</dbReference>
<feature type="region of interest" description="Disordered" evidence="3">
    <location>
        <begin position="75"/>
        <end position="137"/>
    </location>
</feature>
<dbReference type="PROSITE" id="PS00018">
    <property type="entry name" value="EF_HAND_1"/>
    <property type="match status" value="3"/>
</dbReference>
<feature type="region of interest" description="Disordered" evidence="3">
    <location>
        <begin position="186"/>
        <end position="227"/>
    </location>
</feature>
<dbReference type="SMART" id="SM00054">
    <property type="entry name" value="EFh"/>
    <property type="match status" value="3"/>
</dbReference>
<evidence type="ECO:0000256" key="2">
    <source>
        <dbReference type="ARBA" id="ARBA00022837"/>
    </source>
</evidence>
<dbReference type="GO" id="GO:0005509">
    <property type="term" value="F:calcium ion binding"/>
    <property type="evidence" value="ECO:0007669"/>
    <property type="project" value="InterPro"/>
</dbReference>
<name>A0A2U1LFC0_ARTAN</name>
<keyword evidence="2" id="KW-0106">Calcium</keyword>
<dbReference type="Gene3D" id="3.90.810.10">
    <property type="entry name" value="CRIB domain"/>
    <property type="match status" value="1"/>
</dbReference>
<feature type="compositionally biased region" description="Low complexity" evidence="3">
    <location>
        <begin position="191"/>
        <end position="205"/>
    </location>
</feature>
<feature type="domain" description="EF-hand" evidence="5">
    <location>
        <begin position="316"/>
        <end position="351"/>
    </location>
</feature>
<dbReference type="Proteomes" id="UP000245207">
    <property type="component" value="Unassembled WGS sequence"/>
</dbReference>
<dbReference type="InterPro" id="IPR000095">
    <property type="entry name" value="CRIB_dom"/>
</dbReference>
<dbReference type="Pfam" id="PF00786">
    <property type="entry name" value="PBD"/>
    <property type="match status" value="1"/>
</dbReference>
<feature type="domain" description="EF-hand" evidence="5">
    <location>
        <begin position="238"/>
        <end position="273"/>
    </location>
</feature>
<dbReference type="PANTHER" id="PTHR46325:SF20">
    <property type="entry name" value="CRIB DOMAIN-CONTAINING PROTEIN RIC10"/>
    <property type="match status" value="1"/>
</dbReference>
<dbReference type="SMART" id="SM00285">
    <property type="entry name" value="PBD"/>
    <property type="match status" value="1"/>
</dbReference>
<keyword evidence="7" id="KW-1185">Reference proteome</keyword>
<dbReference type="OrthoDB" id="4206278at2759"/>
<dbReference type="CDD" id="cd00051">
    <property type="entry name" value="EFh"/>
    <property type="match status" value="2"/>
</dbReference>
<keyword evidence="1" id="KW-0677">Repeat</keyword>
<evidence type="ECO:0000259" key="5">
    <source>
        <dbReference type="PROSITE" id="PS50222"/>
    </source>
</evidence>
<comment type="caution">
    <text evidence="6">The sequence shown here is derived from an EMBL/GenBank/DDBJ whole genome shotgun (WGS) entry which is preliminary data.</text>
</comment>
<dbReference type="Pfam" id="PF00036">
    <property type="entry name" value="EF-hand_1"/>
    <property type="match status" value="1"/>
</dbReference>
<dbReference type="Gene3D" id="1.10.238.10">
    <property type="entry name" value="EF-hand"/>
    <property type="match status" value="2"/>
</dbReference>
<dbReference type="SUPFAM" id="SSF47473">
    <property type="entry name" value="EF-hand"/>
    <property type="match status" value="1"/>
</dbReference>
<accession>A0A2U1LFC0</accession>
<evidence type="ECO:0000256" key="1">
    <source>
        <dbReference type="ARBA" id="ARBA00022737"/>
    </source>
</evidence>
<evidence type="ECO:0000313" key="7">
    <source>
        <dbReference type="Proteomes" id="UP000245207"/>
    </source>
</evidence>
<evidence type="ECO:0000259" key="4">
    <source>
        <dbReference type="PROSITE" id="PS50108"/>
    </source>
</evidence>
<dbReference type="InterPro" id="IPR018247">
    <property type="entry name" value="EF_Hand_1_Ca_BS"/>
</dbReference>
<reference evidence="6 7" key="1">
    <citation type="journal article" date="2018" name="Mol. Plant">
        <title>The genome of Artemisia annua provides insight into the evolution of Asteraceae family and artemisinin biosynthesis.</title>
        <authorList>
            <person name="Shen Q."/>
            <person name="Zhang L."/>
            <person name="Liao Z."/>
            <person name="Wang S."/>
            <person name="Yan T."/>
            <person name="Shi P."/>
            <person name="Liu M."/>
            <person name="Fu X."/>
            <person name="Pan Q."/>
            <person name="Wang Y."/>
            <person name="Lv Z."/>
            <person name="Lu X."/>
            <person name="Zhang F."/>
            <person name="Jiang W."/>
            <person name="Ma Y."/>
            <person name="Chen M."/>
            <person name="Hao X."/>
            <person name="Li L."/>
            <person name="Tang Y."/>
            <person name="Lv G."/>
            <person name="Zhou Y."/>
            <person name="Sun X."/>
            <person name="Brodelius P.E."/>
            <person name="Rose J.K.C."/>
            <person name="Tang K."/>
        </authorList>
    </citation>
    <scope>NUCLEOTIDE SEQUENCE [LARGE SCALE GENOMIC DNA]</scope>
    <source>
        <strain evidence="7">cv. Huhao1</strain>
        <tissue evidence="6">Leaf</tissue>
    </source>
</reference>
<dbReference type="InterPro" id="IPR011992">
    <property type="entry name" value="EF-hand-dom_pair"/>
</dbReference>
<dbReference type="PANTHER" id="PTHR46325">
    <property type="entry name" value="CRIB DOMAIN-CONTAINING PROTEIN RIC8"/>
    <property type="match status" value="1"/>
</dbReference>
<dbReference type="FunFam" id="1.10.238.10:FF:000178">
    <property type="entry name" value="Calmodulin-2 A"/>
    <property type="match status" value="1"/>
</dbReference>
<evidence type="ECO:0000256" key="3">
    <source>
        <dbReference type="SAM" id="MobiDB-lite"/>
    </source>
</evidence>
<dbReference type="PROSITE" id="PS50108">
    <property type="entry name" value="CRIB"/>
    <property type="match status" value="1"/>
</dbReference>
<feature type="compositionally biased region" description="Low complexity" evidence="3">
    <location>
        <begin position="117"/>
        <end position="135"/>
    </location>
</feature>